<dbReference type="EMBL" id="CAJVPK010000156">
    <property type="protein sequence ID" value="CAG8462255.1"/>
    <property type="molecule type" value="Genomic_DNA"/>
</dbReference>
<feature type="signal peptide" evidence="2">
    <location>
        <begin position="1"/>
        <end position="21"/>
    </location>
</feature>
<gene>
    <name evidence="3" type="ORF">DEBURN_LOCUS2743</name>
</gene>
<evidence type="ECO:0000256" key="2">
    <source>
        <dbReference type="SAM" id="SignalP"/>
    </source>
</evidence>
<dbReference type="AlphaFoldDB" id="A0A9N8VPZ6"/>
<sequence length="108" mass="12640">MQFFKFLQTLALIAILYVVIAASQPLDTPAYNKRHEVKRHNHLSFNKRHHNPDHPVKRHHHPDHPVKRHHHKRQEKCTNDDPSNESDNFAVKSCNLSDGTPYIEPVKS</sequence>
<accession>A0A9N8VPZ6</accession>
<keyword evidence="2" id="KW-0732">Signal</keyword>
<organism evidence="3 4">
    <name type="scientific">Diversispora eburnea</name>
    <dbReference type="NCBI Taxonomy" id="1213867"/>
    <lineage>
        <taxon>Eukaryota</taxon>
        <taxon>Fungi</taxon>
        <taxon>Fungi incertae sedis</taxon>
        <taxon>Mucoromycota</taxon>
        <taxon>Glomeromycotina</taxon>
        <taxon>Glomeromycetes</taxon>
        <taxon>Diversisporales</taxon>
        <taxon>Diversisporaceae</taxon>
        <taxon>Diversispora</taxon>
    </lineage>
</organism>
<evidence type="ECO:0000256" key="1">
    <source>
        <dbReference type="SAM" id="MobiDB-lite"/>
    </source>
</evidence>
<dbReference type="OrthoDB" id="10486951at2759"/>
<name>A0A9N8VPZ6_9GLOM</name>
<keyword evidence="4" id="KW-1185">Reference proteome</keyword>
<feature type="region of interest" description="Disordered" evidence="1">
    <location>
        <begin position="41"/>
        <end position="92"/>
    </location>
</feature>
<proteinExistence type="predicted"/>
<dbReference type="Proteomes" id="UP000789706">
    <property type="component" value="Unassembled WGS sequence"/>
</dbReference>
<comment type="caution">
    <text evidence="3">The sequence shown here is derived from an EMBL/GenBank/DDBJ whole genome shotgun (WGS) entry which is preliminary data.</text>
</comment>
<evidence type="ECO:0000313" key="4">
    <source>
        <dbReference type="Proteomes" id="UP000789706"/>
    </source>
</evidence>
<feature type="compositionally biased region" description="Basic residues" evidence="1">
    <location>
        <begin position="41"/>
        <end position="74"/>
    </location>
</feature>
<feature type="chain" id="PRO_5040170509" evidence="2">
    <location>
        <begin position="22"/>
        <end position="108"/>
    </location>
</feature>
<evidence type="ECO:0000313" key="3">
    <source>
        <dbReference type="EMBL" id="CAG8462255.1"/>
    </source>
</evidence>
<reference evidence="3" key="1">
    <citation type="submission" date="2021-06" db="EMBL/GenBank/DDBJ databases">
        <authorList>
            <person name="Kallberg Y."/>
            <person name="Tangrot J."/>
            <person name="Rosling A."/>
        </authorList>
    </citation>
    <scope>NUCLEOTIDE SEQUENCE</scope>
    <source>
        <strain evidence="3">AZ414A</strain>
    </source>
</reference>
<protein>
    <submittedName>
        <fullName evidence="3">3799_t:CDS:1</fullName>
    </submittedName>
</protein>